<evidence type="ECO:0000313" key="2">
    <source>
        <dbReference type="Proteomes" id="UP000316859"/>
    </source>
</evidence>
<dbReference type="EMBL" id="VKDI01000020">
    <property type="protein sequence ID" value="TRX48183.1"/>
    <property type="molecule type" value="Genomic_DNA"/>
</dbReference>
<dbReference type="Proteomes" id="UP000316859">
    <property type="component" value="Unassembled WGS sequence"/>
</dbReference>
<name>A0ABY3CSI6_9CORY</name>
<organism evidence="1 2">
    <name type="scientific">Corynebacterium guaraldiae</name>
    <dbReference type="NCBI Taxonomy" id="3051103"/>
    <lineage>
        <taxon>Bacteria</taxon>
        <taxon>Bacillati</taxon>
        <taxon>Actinomycetota</taxon>
        <taxon>Actinomycetes</taxon>
        <taxon>Mycobacteriales</taxon>
        <taxon>Corynebacteriaceae</taxon>
        <taxon>Corynebacterium</taxon>
    </lineage>
</organism>
<evidence type="ECO:0000313" key="1">
    <source>
        <dbReference type="EMBL" id="TRX48183.1"/>
    </source>
</evidence>
<sequence>MIEMRKTITFGLMMSKRLADDIAAYAPQGVSVRWIGSEAEARACDGVIVDATEFAGILPGQVVLVLGDVNGVAEERLRKSGSVVMDRHLRTHIDTLLMAFAAFAEQQALVSVVAGDVY</sequence>
<protein>
    <submittedName>
        <fullName evidence="1">Uncharacterized protein</fullName>
    </submittedName>
</protein>
<proteinExistence type="predicted"/>
<comment type="caution">
    <text evidence="1">The sequence shown here is derived from an EMBL/GenBank/DDBJ whole genome shotgun (WGS) entry which is preliminary data.</text>
</comment>
<reference evidence="1 2" key="1">
    <citation type="submission" date="2019-07" db="EMBL/GenBank/DDBJ databases">
        <title>Draft genome of C. aurimucosum strain 2299.</title>
        <authorList>
            <person name="Pacheco L.G.C."/>
            <person name="Aguiar E.R.G.R."/>
            <person name="Santos C.S."/>
            <person name="Rocha D.J.P.G."/>
            <person name="Sant'Anna L.O."/>
            <person name="Mattos-Guaraldi A.L."/>
            <person name="Santos L.S."/>
        </authorList>
    </citation>
    <scope>NUCLEOTIDE SEQUENCE [LARGE SCALE GENOMIC DNA]</scope>
    <source>
        <strain evidence="1 2">2299</strain>
    </source>
</reference>
<accession>A0ABY3CSI6</accession>
<gene>
    <name evidence="1" type="ORF">FNY88_09410</name>
</gene>
<keyword evidence="2" id="KW-1185">Reference proteome</keyword>